<dbReference type="GO" id="GO:0015074">
    <property type="term" value="P:DNA integration"/>
    <property type="evidence" value="ECO:0007669"/>
    <property type="project" value="InterPro"/>
</dbReference>
<name>A0A5J4PNN2_9ZZZZ</name>
<dbReference type="Gene3D" id="1.10.443.10">
    <property type="entry name" value="Intergrase catalytic core"/>
    <property type="match status" value="1"/>
</dbReference>
<dbReference type="EMBL" id="SNRY01007625">
    <property type="protein sequence ID" value="KAA6310053.1"/>
    <property type="molecule type" value="Genomic_DNA"/>
</dbReference>
<dbReference type="InterPro" id="IPR002104">
    <property type="entry name" value="Integrase_catalytic"/>
</dbReference>
<dbReference type="AlphaFoldDB" id="A0A5J4PNN2"/>
<evidence type="ECO:0000256" key="1">
    <source>
        <dbReference type="ARBA" id="ARBA00023172"/>
    </source>
</evidence>
<dbReference type="PROSITE" id="PS51898">
    <property type="entry name" value="TYR_RECOMBINASE"/>
    <property type="match status" value="1"/>
</dbReference>
<dbReference type="Pfam" id="PF13102">
    <property type="entry name" value="Phage_int_SAM_5"/>
    <property type="match status" value="1"/>
</dbReference>
<dbReference type="InterPro" id="IPR050090">
    <property type="entry name" value="Tyrosine_recombinase_XerCD"/>
</dbReference>
<evidence type="ECO:0000313" key="3">
    <source>
        <dbReference type="EMBL" id="KAA6310053.1"/>
    </source>
</evidence>
<feature type="non-terminal residue" evidence="3">
    <location>
        <position position="1"/>
    </location>
</feature>
<comment type="caution">
    <text evidence="3">The sequence shown here is derived from an EMBL/GenBank/DDBJ whole genome shotgun (WGS) entry which is preliminary data.</text>
</comment>
<dbReference type="PANTHER" id="PTHR30349">
    <property type="entry name" value="PHAGE INTEGRASE-RELATED"/>
    <property type="match status" value="1"/>
</dbReference>
<feature type="domain" description="Tyr recombinase" evidence="2">
    <location>
        <begin position="55"/>
        <end position="225"/>
    </location>
</feature>
<dbReference type="CDD" id="cd01185">
    <property type="entry name" value="INTN1_C_like"/>
    <property type="match status" value="1"/>
</dbReference>
<keyword evidence="1" id="KW-0233">DNA recombination</keyword>
<proteinExistence type="predicted"/>
<dbReference type="Pfam" id="PF00589">
    <property type="entry name" value="Phage_integrase"/>
    <property type="match status" value="1"/>
</dbReference>
<dbReference type="InterPro" id="IPR013762">
    <property type="entry name" value="Integrase-like_cat_sf"/>
</dbReference>
<dbReference type="GO" id="GO:0003677">
    <property type="term" value="F:DNA binding"/>
    <property type="evidence" value="ECO:0007669"/>
    <property type="project" value="InterPro"/>
</dbReference>
<sequence length="232" mass="26032">MAKNALNGKLLSENTQRQYVKRFKTVINYAITDGATTLNPFLQINPESLPKKHDTEVCYLTIEEVKSLVETPCPYQNIKSGFLFSCFTGLRFSDVNALTWGKLQKADNGGVKIIFIQKKTKKQEYLQISREALKYLPDWGTDSDGDLVFKFQSGWYVNSIIKTWAVAAGINKKVTFHVARHTHATLLLSKGVSIEVVSKILGHSDIKTTQIYAKVIDKSIEDAVNKLNGLTD</sequence>
<evidence type="ECO:0000259" key="2">
    <source>
        <dbReference type="PROSITE" id="PS51898"/>
    </source>
</evidence>
<dbReference type="InterPro" id="IPR011010">
    <property type="entry name" value="DNA_brk_join_enz"/>
</dbReference>
<gene>
    <name evidence="3" type="ORF">EZS27_038576</name>
</gene>
<accession>A0A5J4PNN2</accession>
<organism evidence="3">
    <name type="scientific">termite gut metagenome</name>
    <dbReference type="NCBI Taxonomy" id="433724"/>
    <lineage>
        <taxon>unclassified sequences</taxon>
        <taxon>metagenomes</taxon>
        <taxon>organismal metagenomes</taxon>
    </lineage>
</organism>
<dbReference type="SUPFAM" id="SSF56349">
    <property type="entry name" value="DNA breaking-rejoining enzymes"/>
    <property type="match status" value="1"/>
</dbReference>
<protein>
    <submittedName>
        <fullName evidence="3">Tyrosine recombinase XerD</fullName>
    </submittedName>
</protein>
<reference evidence="3" key="1">
    <citation type="submission" date="2019-03" db="EMBL/GenBank/DDBJ databases">
        <title>Single cell metagenomics reveals metabolic interactions within the superorganism composed of flagellate Streblomastix strix and complex community of Bacteroidetes bacteria on its surface.</title>
        <authorList>
            <person name="Treitli S.C."/>
            <person name="Kolisko M."/>
            <person name="Husnik F."/>
            <person name="Keeling P."/>
            <person name="Hampl V."/>
        </authorList>
    </citation>
    <scope>NUCLEOTIDE SEQUENCE</scope>
    <source>
        <strain evidence="3">STM</strain>
    </source>
</reference>
<dbReference type="InterPro" id="IPR025269">
    <property type="entry name" value="SAM-like_dom"/>
</dbReference>
<dbReference type="PANTHER" id="PTHR30349:SF64">
    <property type="entry name" value="PROPHAGE INTEGRASE INTD-RELATED"/>
    <property type="match status" value="1"/>
</dbReference>
<dbReference type="GO" id="GO:0006310">
    <property type="term" value="P:DNA recombination"/>
    <property type="evidence" value="ECO:0007669"/>
    <property type="project" value="UniProtKB-KW"/>
</dbReference>